<evidence type="ECO:0000313" key="2">
    <source>
        <dbReference type="EMBL" id="MBI1620718.1"/>
    </source>
</evidence>
<comment type="caution">
    <text evidence="2">The sequence shown here is derived from an EMBL/GenBank/DDBJ whole genome shotgun (WGS) entry which is preliminary data.</text>
</comment>
<sequence length="200" mass="22224">MLNPFRVLIYSACLSAATTAAHADWRPQERIEHYQVRGTTGIELYQSIGANGPRIGAGNVIAYTDFRLLWSRDYRPQPDGSCKLVTARPNLTITYRLPKASGSMPAATKELWDRFIKGVTVHERVHGDIIVDMVREIEKVSVGLSAPNDPDCKKVRAALQAKLGPISERQRARSRDFDRVEMSNGGNVHRLVLDLVNGDG</sequence>
<reference evidence="2 3" key="1">
    <citation type="submission" date="2020-10" db="EMBL/GenBank/DDBJ databases">
        <title>Aquamicrobium zhengzhouensis sp. nov., a exopolysaccharide producing bacterium isolated from farmland soil.</title>
        <authorList>
            <person name="Wang X."/>
        </authorList>
    </citation>
    <scope>NUCLEOTIDE SEQUENCE [LARGE SCALE GENOMIC DNA]</scope>
    <source>
        <strain evidence="3">cd-1</strain>
    </source>
</reference>
<organism evidence="2 3">
    <name type="scientific">Aquamicrobium zhengzhouense</name>
    <dbReference type="NCBI Taxonomy" id="2781738"/>
    <lineage>
        <taxon>Bacteria</taxon>
        <taxon>Pseudomonadati</taxon>
        <taxon>Pseudomonadota</taxon>
        <taxon>Alphaproteobacteria</taxon>
        <taxon>Hyphomicrobiales</taxon>
        <taxon>Phyllobacteriaceae</taxon>
        <taxon>Aquamicrobium</taxon>
    </lineage>
</organism>
<gene>
    <name evidence="2" type="ORF">IOD40_08595</name>
</gene>
<proteinExistence type="predicted"/>
<evidence type="ECO:0000256" key="1">
    <source>
        <dbReference type="SAM" id="SignalP"/>
    </source>
</evidence>
<feature type="signal peptide" evidence="1">
    <location>
        <begin position="1"/>
        <end position="23"/>
    </location>
</feature>
<protein>
    <submittedName>
        <fullName evidence="2">DUF922 domain-containing protein</fullName>
    </submittedName>
</protein>
<keyword evidence="1" id="KW-0732">Signal</keyword>
<feature type="chain" id="PRO_5045362306" evidence="1">
    <location>
        <begin position="24"/>
        <end position="200"/>
    </location>
</feature>
<accession>A0ABS0SBQ4</accession>
<evidence type="ECO:0000313" key="3">
    <source>
        <dbReference type="Proteomes" id="UP000601789"/>
    </source>
</evidence>
<keyword evidence="3" id="KW-1185">Reference proteome</keyword>
<dbReference type="Pfam" id="PF06037">
    <property type="entry name" value="DUF922"/>
    <property type="match status" value="1"/>
</dbReference>
<dbReference type="InterPro" id="IPR010321">
    <property type="entry name" value="DUF922"/>
</dbReference>
<dbReference type="Proteomes" id="UP000601789">
    <property type="component" value="Unassembled WGS sequence"/>
</dbReference>
<dbReference type="RefSeq" id="WP_198476119.1">
    <property type="nucleotide sequence ID" value="NZ_JADGMQ010000004.1"/>
</dbReference>
<dbReference type="EMBL" id="JADGMQ010000004">
    <property type="protein sequence ID" value="MBI1620718.1"/>
    <property type="molecule type" value="Genomic_DNA"/>
</dbReference>
<dbReference type="PIRSF" id="PIRSF010521">
    <property type="entry name" value="DUF922_bac"/>
    <property type="match status" value="1"/>
</dbReference>
<name>A0ABS0SBQ4_9HYPH</name>